<keyword evidence="9" id="KW-1185">Reference proteome</keyword>
<dbReference type="GO" id="GO:0000463">
    <property type="term" value="P:maturation of LSU-rRNA from tricistronic rRNA transcript (SSU-rRNA, 5.8S rRNA, LSU-rRNA)"/>
    <property type="evidence" value="ECO:0007669"/>
    <property type="project" value="TreeGrafter"/>
</dbReference>
<proteinExistence type="inferred from homology"/>
<name>A0A2G8L365_STIJA</name>
<dbReference type="OrthoDB" id="407658at2759"/>
<dbReference type="PANTHER" id="PTHR12728">
    <property type="entry name" value="BRIX DOMAIN CONTAINING PROTEIN"/>
    <property type="match status" value="1"/>
</dbReference>
<dbReference type="GO" id="GO:0019843">
    <property type="term" value="F:rRNA binding"/>
    <property type="evidence" value="ECO:0007669"/>
    <property type="project" value="UniProtKB-UniRule"/>
</dbReference>
<evidence type="ECO:0000259" key="7">
    <source>
        <dbReference type="PROSITE" id="PS50833"/>
    </source>
</evidence>
<accession>A0A2G8L365</accession>
<dbReference type="PANTHER" id="PTHR12728:SF0">
    <property type="entry name" value="RIBOSOME PRODUCTION FACTOR 2 HOMOLOG"/>
    <property type="match status" value="1"/>
</dbReference>
<dbReference type="Pfam" id="PF04427">
    <property type="entry name" value="Brix"/>
    <property type="match status" value="1"/>
</dbReference>
<dbReference type="Proteomes" id="UP000230750">
    <property type="component" value="Unassembled WGS sequence"/>
</dbReference>
<feature type="domain" description="Brix" evidence="7">
    <location>
        <begin position="28"/>
        <end position="232"/>
    </location>
</feature>
<organism evidence="8 9">
    <name type="scientific">Stichopus japonicus</name>
    <name type="common">Sea cucumber</name>
    <dbReference type="NCBI Taxonomy" id="307972"/>
    <lineage>
        <taxon>Eukaryota</taxon>
        <taxon>Metazoa</taxon>
        <taxon>Echinodermata</taxon>
        <taxon>Eleutherozoa</taxon>
        <taxon>Echinozoa</taxon>
        <taxon>Holothuroidea</taxon>
        <taxon>Aspidochirotacea</taxon>
        <taxon>Aspidochirotida</taxon>
        <taxon>Stichopodidae</taxon>
        <taxon>Apostichopus</taxon>
    </lineage>
</organism>
<dbReference type="PROSITE" id="PS50833">
    <property type="entry name" value="BRIX"/>
    <property type="match status" value="1"/>
</dbReference>
<gene>
    <name evidence="8" type="ORF">BSL78_08388</name>
</gene>
<dbReference type="InterPro" id="IPR007109">
    <property type="entry name" value="Brix"/>
</dbReference>
<reference evidence="8 9" key="1">
    <citation type="journal article" date="2017" name="PLoS Biol.">
        <title>The sea cucumber genome provides insights into morphological evolution and visceral regeneration.</title>
        <authorList>
            <person name="Zhang X."/>
            <person name="Sun L."/>
            <person name="Yuan J."/>
            <person name="Sun Y."/>
            <person name="Gao Y."/>
            <person name="Zhang L."/>
            <person name="Li S."/>
            <person name="Dai H."/>
            <person name="Hamel J.F."/>
            <person name="Liu C."/>
            <person name="Yu Y."/>
            <person name="Liu S."/>
            <person name="Lin W."/>
            <person name="Guo K."/>
            <person name="Jin S."/>
            <person name="Xu P."/>
            <person name="Storey K.B."/>
            <person name="Huan P."/>
            <person name="Zhang T."/>
            <person name="Zhou Y."/>
            <person name="Zhang J."/>
            <person name="Lin C."/>
            <person name="Li X."/>
            <person name="Xing L."/>
            <person name="Huo D."/>
            <person name="Sun M."/>
            <person name="Wang L."/>
            <person name="Mercier A."/>
            <person name="Li F."/>
            <person name="Yang H."/>
            <person name="Xiang J."/>
        </authorList>
    </citation>
    <scope>NUCLEOTIDE SEQUENCE [LARGE SCALE GENOMIC DNA]</scope>
    <source>
        <strain evidence="8">Shaxun</strain>
        <tissue evidence="8">Muscle</tissue>
    </source>
</reference>
<evidence type="ECO:0000256" key="5">
    <source>
        <dbReference type="ARBA" id="ARBA00030889"/>
    </source>
</evidence>
<protein>
    <recommendedName>
        <fullName evidence="3 6">Ribosome production factor 2 homolog</fullName>
    </recommendedName>
    <alternativeName>
        <fullName evidence="5 6">Ribosome biogenesis protein RPF2 homolog</fullName>
    </alternativeName>
</protein>
<dbReference type="GO" id="GO:0000027">
    <property type="term" value="P:ribosomal large subunit assembly"/>
    <property type="evidence" value="ECO:0007669"/>
    <property type="project" value="InterPro"/>
</dbReference>
<dbReference type="AlphaFoldDB" id="A0A2G8L365"/>
<evidence type="ECO:0000256" key="2">
    <source>
        <dbReference type="ARBA" id="ARBA00010782"/>
    </source>
</evidence>
<sequence>MHRIVKPKNKRSKRFLDAKESQIIENTKTAMFIRGSQTSDVVNNALKEIYIMKKPNAVMFTKKNNIRPFEDFTSLEFFSNKNDASLFVFGSHNKKRPHNLVMGHLYDYHLLDMFELGIESFQSMNSFKNTKLTVGSKPCLVFAGELFNSDHSYKRLKYFLISKFLPGSDGAKRPPRWARACPLLHCCDGKVVLKSYKTLLKKSGTKTPRVELEEIGPSMDLVMRRTHLATTDLYKRSLKVPKTAKPKKRKNISIDAFKTTHGRVHMEKQDLGNLQTRKMKALKRVREEKKQKEAQPRNKELRSQCIRVRNKILIKPA</sequence>
<comment type="subcellular location">
    <subcellularLocation>
        <location evidence="1 6">Nucleus</location>
        <location evidence="1 6">Nucleolus</location>
    </subcellularLocation>
</comment>
<evidence type="ECO:0000256" key="3">
    <source>
        <dbReference type="ARBA" id="ARBA00020387"/>
    </source>
</evidence>
<evidence type="ECO:0000256" key="1">
    <source>
        <dbReference type="ARBA" id="ARBA00004604"/>
    </source>
</evidence>
<keyword evidence="4 6" id="KW-0539">Nucleus</keyword>
<dbReference type="EMBL" id="MRZV01000237">
    <property type="protein sequence ID" value="PIK54693.1"/>
    <property type="molecule type" value="Genomic_DNA"/>
</dbReference>
<evidence type="ECO:0000313" key="9">
    <source>
        <dbReference type="Proteomes" id="UP000230750"/>
    </source>
</evidence>
<comment type="similarity">
    <text evidence="2 6">Belongs to the RPF2 family.</text>
</comment>
<evidence type="ECO:0000313" key="8">
    <source>
        <dbReference type="EMBL" id="PIK54693.1"/>
    </source>
</evidence>
<dbReference type="STRING" id="307972.A0A2G8L365"/>
<dbReference type="GO" id="GO:0005730">
    <property type="term" value="C:nucleolus"/>
    <property type="evidence" value="ECO:0007669"/>
    <property type="project" value="UniProtKB-SubCell"/>
</dbReference>
<dbReference type="SMART" id="SM00879">
    <property type="entry name" value="Brix"/>
    <property type="match status" value="1"/>
</dbReference>
<evidence type="ECO:0000256" key="4">
    <source>
        <dbReference type="ARBA" id="ARBA00023242"/>
    </source>
</evidence>
<dbReference type="InterPro" id="IPR039770">
    <property type="entry name" value="Rpf2"/>
</dbReference>
<comment type="caution">
    <text evidence="8">The sequence shown here is derived from an EMBL/GenBank/DDBJ whole genome shotgun (WGS) entry which is preliminary data.</text>
</comment>
<evidence type="ECO:0000256" key="6">
    <source>
        <dbReference type="RuleBase" id="RU367086"/>
    </source>
</evidence>